<protein>
    <submittedName>
        <fullName evidence="1">Uncharacterized protein</fullName>
    </submittedName>
</protein>
<gene>
    <name evidence="1" type="ORF">T02_10891</name>
</gene>
<name>A0A0V1LSD9_9BILA</name>
<keyword evidence="2" id="KW-1185">Reference proteome</keyword>
<dbReference type="EMBL" id="JYDW01000010">
    <property type="protein sequence ID" value="KRZ62316.1"/>
    <property type="molecule type" value="Genomic_DNA"/>
</dbReference>
<evidence type="ECO:0000313" key="2">
    <source>
        <dbReference type="Proteomes" id="UP000054721"/>
    </source>
</evidence>
<reference evidence="1 2" key="1">
    <citation type="submission" date="2015-05" db="EMBL/GenBank/DDBJ databases">
        <title>Evolution of Trichinella species and genotypes.</title>
        <authorList>
            <person name="Korhonen P.K."/>
            <person name="Edoardo P."/>
            <person name="Giuseppe L.R."/>
            <person name="Gasser R.B."/>
        </authorList>
    </citation>
    <scope>NUCLEOTIDE SEQUENCE [LARGE SCALE GENOMIC DNA]</scope>
    <source>
        <strain evidence="1">ISS10</strain>
    </source>
</reference>
<proteinExistence type="predicted"/>
<dbReference type="AlphaFoldDB" id="A0A0V1LSD9"/>
<comment type="caution">
    <text evidence="1">The sequence shown here is derived from an EMBL/GenBank/DDBJ whole genome shotgun (WGS) entry which is preliminary data.</text>
</comment>
<sequence length="129" mass="14557">MVNLFHATGSFHGLGDEKSDKYWIAFEFSRTVPYRVKFELEIRNDHYSATGSISLTALILASCTVRLQTHEADSIFPLDNSVRKVPNQLLGFQIRPAFIRSSSVINLHQTDQIRSIPGHSVLLFSFDSS</sequence>
<evidence type="ECO:0000313" key="1">
    <source>
        <dbReference type="EMBL" id="KRZ62316.1"/>
    </source>
</evidence>
<dbReference type="OrthoDB" id="5916779at2759"/>
<organism evidence="1 2">
    <name type="scientific">Trichinella nativa</name>
    <dbReference type="NCBI Taxonomy" id="6335"/>
    <lineage>
        <taxon>Eukaryota</taxon>
        <taxon>Metazoa</taxon>
        <taxon>Ecdysozoa</taxon>
        <taxon>Nematoda</taxon>
        <taxon>Enoplea</taxon>
        <taxon>Dorylaimia</taxon>
        <taxon>Trichinellida</taxon>
        <taxon>Trichinellidae</taxon>
        <taxon>Trichinella</taxon>
    </lineage>
</organism>
<accession>A0A0V1LSD9</accession>
<dbReference type="Proteomes" id="UP000054721">
    <property type="component" value="Unassembled WGS sequence"/>
</dbReference>